<keyword evidence="2" id="KW-1133">Transmembrane helix</keyword>
<gene>
    <name evidence="3" type="ORF">AVDCRST_MAG81-3192</name>
</gene>
<keyword evidence="2" id="KW-0812">Transmembrane</keyword>
<organism evidence="3">
    <name type="scientific">uncultured Synechococcales cyanobacterium</name>
    <dbReference type="NCBI Taxonomy" id="1936017"/>
    <lineage>
        <taxon>Bacteria</taxon>
        <taxon>Bacillati</taxon>
        <taxon>Cyanobacteriota</taxon>
        <taxon>Cyanophyceae</taxon>
        <taxon>Synechococcales</taxon>
        <taxon>environmental samples</taxon>
    </lineage>
</organism>
<dbReference type="AlphaFoldDB" id="A0A6J4VSZ5"/>
<evidence type="ECO:0000256" key="1">
    <source>
        <dbReference type="SAM" id="MobiDB-lite"/>
    </source>
</evidence>
<dbReference type="EMBL" id="CADCWO010000174">
    <property type="protein sequence ID" value="CAA9582258.1"/>
    <property type="molecule type" value="Genomic_DNA"/>
</dbReference>
<evidence type="ECO:0000313" key="3">
    <source>
        <dbReference type="EMBL" id="CAA9582258.1"/>
    </source>
</evidence>
<feature type="region of interest" description="Disordered" evidence="1">
    <location>
        <begin position="45"/>
        <end position="69"/>
    </location>
</feature>
<sequence length="203" mass="23020">MPEIIVLSLLTGSLGLLVITATEWVSWQQRGLERQQEEEEVLTQYESKESISPEPATTQTTLQAEPRKEPRQLGWEFKILRANRNLFRNRETLQQVCEEEAKAGWILLEKLDERRLRFKRPMALRELIRPETLKIDPYRCQYGSTINPTTWVGGIALLLTILLPAYLGYTLVAVTLTKSQAIPTAPLLPAPGQGTSPMLSPPQ</sequence>
<name>A0A6J4VSZ5_9CYAN</name>
<protein>
    <submittedName>
        <fullName evidence="3">Uncharacterized protein</fullName>
    </submittedName>
</protein>
<keyword evidence="2" id="KW-0472">Membrane</keyword>
<accession>A0A6J4VSZ5</accession>
<proteinExistence type="predicted"/>
<reference evidence="3" key="1">
    <citation type="submission" date="2020-02" db="EMBL/GenBank/DDBJ databases">
        <authorList>
            <person name="Meier V. D."/>
        </authorList>
    </citation>
    <scope>NUCLEOTIDE SEQUENCE</scope>
    <source>
        <strain evidence="3">AVDCRST_MAG81</strain>
    </source>
</reference>
<evidence type="ECO:0000256" key="2">
    <source>
        <dbReference type="SAM" id="Phobius"/>
    </source>
</evidence>
<feature type="transmembrane region" description="Helical" evidence="2">
    <location>
        <begin position="151"/>
        <end position="172"/>
    </location>
</feature>